<gene>
    <name evidence="12" type="primary">mtgA</name>
    <name evidence="12" type="ORF">DSM104329_03784</name>
</gene>
<keyword evidence="3 12" id="KW-0328">Glycosyltransferase</keyword>
<dbReference type="EMBL" id="CP087164">
    <property type="protein sequence ID" value="UGS37369.1"/>
    <property type="molecule type" value="Genomic_DNA"/>
</dbReference>
<dbReference type="InterPro" id="IPR001460">
    <property type="entry name" value="PCN-bd_Tpept"/>
</dbReference>
<evidence type="ECO:0000256" key="8">
    <source>
        <dbReference type="ARBA" id="ARBA00049902"/>
    </source>
</evidence>
<dbReference type="GO" id="GO:0006508">
    <property type="term" value="P:proteolysis"/>
    <property type="evidence" value="ECO:0007669"/>
    <property type="project" value="UniProtKB-KW"/>
</dbReference>
<keyword evidence="4 12" id="KW-0808">Transferase</keyword>
<feature type="compositionally biased region" description="Gly residues" evidence="9">
    <location>
        <begin position="705"/>
        <end position="722"/>
    </location>
</feature>
<evidence type="ECO:0000256" key="4">
    <source>
        <dbReference type="ARBA" id="ARBA00022679"/>
    </source>
</evidence>
<evidence type="ECO:0000256" key="3">
    <source>
        <dbReference type="ARBA" id="ARBA00022676"/>
    </source>
</evidence>
<keyword evidence="6" id="KW-0511">Multifunctional enzyme</keyword>
<dbReference type="GO" id="GO:0030288">
    <property type="term" value="C:outer membrane-bounded periplasmic space"/>
    <property type="evidence" value="ECO:0007669"/>
    <property type="project" value="TreeGrafter"/>
</dbReference>
<dbReference type="SUPFAM" id="SSF56601">
    <property type="entry name" value="beta-lactamase/transpeptidase-like"/>
    <property type="match status" value="1"/>
</dbReference>
<evidence type="ECO:0000259" key="11">
    <source>
        <dbReference type="Pfam" id="PF00912"/>
    </source>
</evidence>
<dbReference type="Proteomes" id="UP001162834">
    <property type="component" value="Chromosome"/>
</dbReference>
<feature type="compositionally biased region" description="Gly residues" evidence="9">
    <location>
        <begin position="682"/>
        <end position="696"/>
    </location>
</feature>
<dbReference type="InterPro" id="IPR050396">
    <property type="entry name" value="Glycosyltr_51/Transpeptidase"/>
</dbReference>
<dbReference type="Gene3D" id="3.40.710.10">
    <property type="entry name" value="DD-peptidase/beta-lactamase superfamily"/>
    <property type="match status" value="1"/>
</dbReference>
<dbReference type="InterPro" id="IPR036950">
    <property type="entry name" value="PBP_transglycosylase"/>
</dbReference>
<dbReference type="PANTHER" id="PTHR32282">
    <property type="entry name" value="BINDING PROTEIN TRANSPEPTIDASE, PUTATIVE-RELATED"/>
    <property type="match status" value="1"/>
</dbReference>
<dbReference type="PANTHER" id="PTHR32282:SF33">
    <property type="entry name" value="PEPTIDOGLYCAN GLYCOSYLTRANSFERASE"/>
    <property type="match status" value="1"/>
</dbReference>
<dbReference type="EC" id="2.4.1.129" evidence="12"/>
<dbReference type="InterPro" id="IPR001264">
    <property type="entry name" value="Glyco_trans_51"/>
</dbReference>
<comment type="catalytic activity">
    <reaction evidence="7">
        <text>Preferential cleavage: (Ac)2-L-Lys-D-Ala-|-D-Ala. Also transpeptidation of peptidyl-alanyl moieties that are N-acyl substituents of D-alanine.</text>
        <dbReference type="EC" id="3.4.16.4"/>
    </reaction>
</comment>
<feature type="region of interest" description="Disordered" evidence="9">
    <location>
        <begin position="622"/>
        <end position="728"/>
    </location>
</feature>
<evidence type="ECO:0000259" key="10">
    <source>
        <dbReference type="Pfam" id="PF00905"/>
    </source>
</evidence>
<evidence type="ECO:0000256" key="5">
    <source>
        <dbReference type="ARBA" id="ARBA00022801"/>
    </source>
</evidence>
<feature type="compositionally biased region" description="Low complexity" evidence="9">
    <location>
        <begin position="652"/>
        <end position="681"/>
    </location>
</feature>
<reference evidence="12" key="1">
    <citation type="journal article" date="2022" name="Int. J. Syst. Evol. Microbiol.">
        <title>Pseudomonas aegrilactucae sp. nov. and Pseudomonas morbosilactucae sp. nov., pathogens causing bacterial rot of lettuce in Japan.</title>
        <authorList>
            <person name="Sawada H."/>
            <person name="Fujikawa T."/>
            <person name="Satou M."/>
        </authorList>
    </citation>
    <scope>NUCLEOTIDE SEQUENCE</scope>
    <source>
        <strain evidence="12">0166_1</strain>
    </source>
</reference>
<dbReference type="InterPro" id="IPR012338">
    <property type="entry name" value="Beta-lactam/transpept-like"/>
</dbReference>
<keyword evidence="13" id="KW-1185">Reference proteome</keyword>
<dbReference type="SUPFAM" id="SSF53955">
    <property type="entry name" value="Lysozyme-like"/>
    <property type="match status" value="1"/>
</dbReference>
<feature type="domain" description="Penicillin-binding protein transpeptidase" evidence="10">
    <location>
        <begin position="322"/>
        <end position="569"/>
    </location>
</feature>
<organism evidence="12 13">
    <name type="scientific">Capillimicrobium parvum</name>
    <dbReference type="NCBI Taxonomy" id="2884022"/>
    <lineage>
        <taxon>Bacteria</taxon>
        <taxon>Bacillati</taxon>
        <taxon>Actinomycetota</taxon>
        <taxon>Thermoleophilia</taxon>
        <taxon>Solirubrobacterales</taxon>
        <taxon>Capillimicrobiaceae</taxon>
        <taxon>Capillimicrobium</taxon>
    </lineage>
</organism>
<protein>
    <submittedName>
        <fullName evidence="12">Biosynthetic peptidoglycan transglycosylase</fullName>
        <ecNumber evidence="12">2.4.1.129</ecNumber>
    </submittedName>
</protein>
<dbReference type="AlphaFoldDB" id="A0A9E6XZQ7"/>
<accession>A0A9E6XZQ7</accession>
<keyword evidence="2" id="KW-0645">Protease</keyword>
<dbReference type="RefSeq" id="WP_259311425.1">
    <property type="nucleotide sequence ID" value="NZ_CP087164.1"/>
</dbReference>
<dbReference type="KEGG" id="sbae:DSM104329_03784"/>
<sequence>MLAVVVTIVTAVGAAAAVAASWVIGVIDDTPDIAHLKPKPQGAISTVYAADGTRLGFISSDTLRSRVGAGRIPDVVRKATVAIEDRRFYEHGGVDYVGIGRAALKNISKGRSLQGGSTLTMQLVRNLYTPSTRNQKTLTRKIREAKLADELEQEHTKGWILDSYLNNVPYGTVGGQTAVGIEAAARIFFDTPASRLTLPQAALLAGLPQAPSEYNPFQDQRAAKKRRGEVLDAMVKSRYITPAQAARAKARKLGVHHNTYYQQRREQFFFDYVKQELIKRYGVATVRRGGLRVYTTVDLHLQELARQAIADHLNQPGQPSAALVTVDPRNGHILAMASSATYGPTVFNYATQAFRQPGSTFKGIDLMAAVRLGIDPDTTYYDSHELMPGWDPVEPTWHVQTDDHSYRGSVSLTNAIIASDNTVYAQLGADITPERVRKAAYDMGITSHLNAYPAEAIGGLRRGVSPLEMADAYATIADGGWRNRVTAIAKVVHPDGTVDHPGVGRRRKEFTDGQTAKVIGALKGVLVSGTAAGQGIGCPAAGKTGTTSSFTDAWFVGFTPRLSTAVWVGYPKETTSMTAVPGYGEVFGGTLPAPIWHEYMAAAKGSYCGEFPKPKHPFVASDFHGSFESGHRGGQSGTGTGTDGTGTGTGTGTTTPPGTTTTAPGATTTAPGATTTAPATTGAGGTGSGTGSGTGATGSPDGYSTAGGGTGGGDAGTGGPTGGAAPPG</sequence>
<dbReference type="Pfam" id="PF00912">
    <property type="entry name" value="Transgly"/>
    <property type="match status" value="1"/>
</dbReference>
<dbReference type="GO" id="GO:0009252">
    <property type="term" value="P:peptidoglycan biosynthetic process"/>
    <property type="evidence" value="ECO:0007669"/>
    <property type="project" value="TreeGrafter"/>
</dbReference>
<evidence type="ECO:0000256" key="1">
    <source>
        <dbReference type="ARBA" id="ARBA00022645"/>
    </source>
</evidence>
<dbReference type="InterPro" id="IPR023346">
    <property type="entry name" value="Lysozyme-like_dom_sf"/>
</dbReference>
<proteinExistence type="predicted"/>
<dbReference type="Gene3D" id="1.10.3810.10">
    <property type="entry name" value="Biosynthetic peptidoglycan transglycosylase-like"/>
    <property type="match status" value="1"/>
</dbReference>
<evidence type="ECO:0000256" key="9">
    <source>
        <dbReference type="SAM" id="MobiDB-lite"/>
    </source>
</evidence>
<comment type="catalytic activity">
    <reaction evidence="8">
        <text>[GlcNAc-(1-&gt;4)-Mur2Ac(oyl-L-Ala-gamma-D-Glu-L-Lys-D-Ala-D-Ala)](n)-di-trans,octa-cis-undecaprenyl diphosphate + beta-D-GlcNAc-(1-&gt;4)-Mur2Ac(oyl-L-Ala-gamma-D-Glu-L-Lys-D-Ala-D-Ala)-di-trans,octa-cis-undecaprenyl diphosphate = [GlcNAc-(1-&gt;4)-Mur2Ac(oyl-L-Ala-gamma-D-Glu-L-Lys-D-Ala-D-Ala)](n+1)-di-trans,octa-cis-undecaprenyl diphosphate + di-trans,octa-cis-undecaprenyl diphosphate + H(+)</text>
        <dbReference type="Rhea" id="RHEA:23708"/>
        <dbReference type="Rhea" id="RHEA-COMP:9602"/>
        <dbReference type="Rhea" id="RHEA-COMP:9603"/>
        <dbReference type="ChEBI" id="CHEBI:15378"/>
        <dbReference type="ChEBI" id="CHEBI:58405"/>
        <dbReference type="ChEBI" id="CHEBI:60033"/>
        <dbReference type="ChEBI" id="CHEBI:78435"/>
        <dbReference type="EC" id="2.4.99.28"/>
    </reaction>
</comment>
<keyword evidence="5" id="KW-0378">Hydrolase</keyword>
<feature type="compositionally biased region" description="Gly residues" evidence="9">
    <location>
        <begin position="632"/>
        <end position="651"/>
    </location>
</feature>
<dbReference type="Pfam" id="PF00905">
    <property type="entry name" value="Transpeptidase"/>
    <property type="match status" value="1"/>
</dbReference>
<name>A0A9E6XZQ7_9ACTN</name>
<evidence type="ECO:0000256" key="6">
    <source>
        <dbReference type="ARBA" id="ARBA00023268"/>
    </source>
</evidence>
<dbReference type="GO" id="GO:0008658">
    <property type="term" value="F:penicillin binding"/>
    <property type="evidence" value="ECO:0007669"/>
    <property type="project" value="InterPro"/>
</dbReference>
<evidence type="ECO:0000256" key="2">
    <source>
        <dbReference type="ARBA" id="ARBA00022670"/>
    </source>
</evidence>
<evidence type="ECO:0000313" key="13">
    <source>
        <dbReference type="Proteomes" id="UP001162834"/>
    </source>
</evidence>
<evidence type="ECO:0000256" key="7">
    <source>
        <dbReference type="ARBA" id="ARBA00034000"/>
    </source>
</evidence>
<dbReference type="GO" id="GO:0009002">
    <property type="term" value="F:serine-type D-Ala-D-Ala carboxypeptidase activity"/>
    <property type="evidence" value="ECO:0007669"/>
    <property type="project" value="UniProtKB-EC"/>
</dbReference>
<dbReference type="GO" id="GO:0008955">
    <property type="term" value="F:peptidoglycan glycosyltransferase activity"/>
    <property type="evidence" value="ECO:0007669"/>
    <property type="project" value="UniProtKB-EC"/>
</dbReference>
<evidence type="ECO:0000313" key="12">
    <source>
        <dbReference type="EMBL" id="UGS37369.1"/>
    </source>
</evidence>
<keyword evidence="1" id="KW-0121">Carboxypeptidase</keyword>
<feature type="domain" description="Glycosyl transferase family 51" evidence="11">
    <location>
        <begin position="58"/>
        <end position="234"/>
    </location>
</feature>